<organism evidence="1 2">
    <name type="scientific">Galerina marginata (strain CBS 339.88)</name>
    <dbReference type="NCBI Taxonomy" id="685588"/>
    <lineage>
        <taxon>Eukaryota</taxon>
        <taxon>Fungi</taxon>
        <taxon>Dikarya</taxon>
        <taxon>Basidiomycota</taxon>
        <taxon>Agaricomycotina</taxon>
        <taxon>Agaricomycetes</taxon>
        <taxon>Agaricomycetidae</taxon>
        <taxon>Agaricales</taxon>
        <taxon>Agaricineae</taxon>
        <taxon>Strophariaceae</taxon>
        <taxon>Galerina</taxon>
    </lineage>
</organism>
<name>A0A067TZ29_GALM3</name>
<dbReference type="AlphaFoldDB" id="A0A067TZ29"/>
<dbReference type="HOGENOM" id="CLU_2333736_0_0_1"/>
<evidence type="ECO:0000313" key="2">
    <source>
        <dbReference type="Proteomes" id="UP000027222"/>
    </source>
</evidence>
<sequence>MPTGTRHRVHLKLTTLFQRSLVPPFWLSSFLVLTLVQAHSRNQRISARTLIHSRKLWARMVSISTPPWLSKSRASSHFAKYLLELSDPSTVLGGQRQP</sequence>
<dbReference type="Proteomes" id="UP000027222">
    <property type="component" value="Unassembled WGS sequence"/>
</dbReference>
<gene>
    <name evidence="1" type="ORF">GALMADRAFT_707931</name>
</gene>
<accession>A0A067TZ29</accession>
<evidence type="ECO:0000313" key="1">
    <source>
        <dbReference type="EMBL" id="KDR84328.1"/>
    </source>
</evidence>
<protein>
    <submittedName>
        <fullName evidence="1">Uncharacterized protein</fullName>
    </submittedName>
</protein>
<dbReference type="EMBL" id="KL142368">
    <property type="protein sequence ID" value="KDR84328.1"/>
    <property type="molecule type" value="Genomic_DNA"/>
</dbReference>
<proteinExistence type="predicted"/>
<reference evidence="2" key="1">
    <citation type="journal article" date="2014" name="Proc. Natl. Acad. Sci. U.S.A.">
        <title>Extensive sampling of basidiomycete genomes demonstrates inadequacy of the white-rot/brown-rot paradigm for wood decay fungi.</title>
        <authorList>
            <person name="Riley R."/>
            <person name="Salamov A.A."/>
            <person name="Brown D.W."/>
            <person name="Nagy L.G."/>
            <person name="Floudas D."/>
            <person name="Held B.W."/>
            <person name="Levasseur A."/>
            <person name="Lombard V."/>
            <person name="Morin E."/>
            <person name="Otillar R."/>
            <person name="Lindquist E.A."/>
            <person name="Sun H."/>
            <person name="LaButti K.M."/>
            <person name="Schmutz J."/>
            <person name="Jabbour D."/>
            <person name="Luo H."/>
            <person name="Baker S.E."/>
            <person name="Pisabarro A.G."/>
            <person name="Walton J.D."/>
            <person name="Blanchette R.A."/>
            <person name="Henrissat B."/>
            <person name="Martin F."/>
            <person name="Cullen D."/>
            <person name="Hibbett D.S."/>
            <person name="Grigoriev I.V."/>
        </authorList>
    </citation>
    <scope>NUCLEOTIDE SEQUENCE [LARGE SCALE GENOMIC DNA]</scope>
    <source>
        <strain evidence="2">CBS 339.88</strain>
    </source>
</reference>
<keyword evidence="2" id="KW-1185">Reference proteome</keyword>